<evidence type="ECO:0000256" key="7">
    <source>
        <dbReference type="ARBA" id="ARBA00022703"/>
    </source>
</evidence>
<evidence type="ECO:0000256" key="24">
    <source>
        <dbReference type="ARBA" id="ARBA00047969"/>
    </source>
</evidence>
<evidence type="ECO:0000256" key="6">
    <source>
        <dbReference type="ARBA" id="ARBA00022490"/>
    </source>
</evidence>
<evidence type="ECO:0000256" key="10">
    <source>
        <dbReference type="ARBA" id="ARBA00022832"/>
    </source>
</evidence>
<dbReference type="PANTHER" id="PTHR12418:SF19">
    <property type="entry name" value="ACYL-COENZYME A THIOESTERASE THEM4"/>
    <property type="match status" value="1"/>
</dbReference>
<evidence type="ECO:0000256" key="4">
    <source>
        <dbReference type="ARBA" id="ARBA00004637"/>
    </source>
</evidence>
<evidence type="ECO:0000256" key="25">
    <source>
        <dbReference type="ARBA" id="ARBA00048074"/>
    </source>
</evidence>
<reference evidence="28" key="1">
    <citation type="submission" date="2023-08" db="EMBL/GenBank/DDBJ databases">
        <authorList>
            <person name="Alioto T."/>
            <person name="Alioto T."/>
            <person name="Gomez Garrido J."/>
        </authorList>
    </citation>
    <scope>NUCLEOTIDE SEQUENCE</scope>
</reference>
<evidence type="ECO:0000256" key="5">
    <source>
        <dbReference type="ARBA" id="ARBA00022475"/>
    </source>
</evidence>
<dbReference type="SUPFAM" id="SSF54637">
    <property type="entry name" value="Thioesterase/thiol ester dehydrase-isomerase"/>
    <property type="match status" value="1"/>
</dbReference>
<feature type="domain" description="Thioesterase" evidence="27">
    <location>
        <begin position="160"/>
        <end position="231"/>
    </location>
</feature>
<organism evidence="28 29">
    <name type="scientific">Xyrichtys novacula</name>
    <name type="common">Pearly razorfish</name>
    <name type="synonym">Hemipteronotus novacula</name>
    <dbReference type="NCBI Taxonomy" id="13765"/>
    <lineage>
        <taxon>Eukaryota</taxon>
        <taxon>Metazoa</taxon>
        <taxon>Chordata</taxon>
        <taxon>Craniata</taxon>
        <taxon>Vertebrata</taxon>
        <taxon>Euteleostomi</taxon>
        <taxon>Actinopterygii</taxon>
        <taxon>Neopterygii</taxon>
        <taxon>Teleostei</taxon>
        <taxon>Neoteleostei</taxon>
        <taxon>Acanthomorphata</taxon>
        <taxon>Eupercaria</taxon>
        <taxon>Labriformes</taxon>
        <taxon>Labridae</taxon>
        <taxon>Xyrichtys</taxon>
    </lineage>
</organism>
<evidence type="ECO:0000256" key="16">
    <source>
        <dbReference type="ARBA" id="ARBA00035852"/>
    </source>
</evidence>
<comment type="catalytic activity">
    <reaction evidence="25">
        <text>dodecanoyl-CoA + H2O = dodecanoate + CoA + H(+)</text>
        <dbReference type="Rhea" id="RHEA:30135"/>
        <dbReference type="ChEBI" id="CHEBI:15377"/>
        <dbReference type="ChEBI" id="CHEBI:15378"/>
        <dbReference type="ChEBI" id="CHEBI:18262"/>
        <dbReference type="ChEBI" id="CHEBI:57287"/>
        <dbReference type="ChEBI" id="CHEBI:57375"/>
    </reaction>
    <physiologicalReaction direction="left-to-right" evidence="25">
        <dbReference type="Rhea" id="RHEA:30136"/>
    </physiologicalReaction>
</comment>
<gene>
    <name evidence="28" type="ORF">XNOV1_A004401</name>
</gene>
<keyword evidence="29" id="KW-1185">Reference proteome</keyword>
<evidence type="ECO:0000256" key="26">
    <source>
        <dbReference type="ARBA" id="ARBA00048180"/>
    </source>
</evidence>
<evidence type="ECO:0000256" key="17">
    <source>
        <dbReference type="ARBA" id="ARBA00037002"/>
    </source>
</evidence>
<evidence type="ECO:0000256" key="1">
    <source>
        <dbReference type="ARBA" id="ARBA00004496"/>
    </source>
</evidence>
<keyword evidence="5" id="KW-1003">Cell membrane</keyword>
<evidence type="ECO:0000256" key="20">
    <source>
        <dbReference type="ARBA" id="ARBA00040123"/>
    </source>
</evidence>
<evidence type="ECO:0000256" key="2">
    <source>
        <dbReference type="ARBA" id="ARBA00004569"/>
    </source>
</evidence>
<evidence type="ECO:0000256" key="21">
    <source>
        <dbReference type="ARBA" id="ARBA00043210"/>
    </source>
</evidence>
<keyword evidence="8" id="KW-0999">Mitochondrion inner membrane</keyword>
<evidence type="ECO:0000256" key="23">
    <source>
        <dbReference type="ARBA" id="ARBA00047734"/>
    </source>
</evidence>
<evidence type="ECO:0000313" key="28">
    <source>
        <dbReference type="EMBL" id="CAJ1062245.1"/>
    </source>
</evidence>
<evidence type="ECO:0000256" key="13">
    <source>
        <dbReference type="ARBA" id="ARBA00023128"/>
    </source>
</evidence>
<evidence type="ECO:0000256" key="3">
    <source>
        <dbReference type="ARBA" id="ARBA00004632"/>
    </source>
</evidence>
<keyword evidence="14" id="KW-0472">Membrane</keyword>
<dbReference type="GO" id="GO:0016787">
    <property type="term" value="F:hydrolase activity"/>
    <property type="evidence" value="ECO:0007669"/>
    <property type="project" value="UniProtKB-KW"/>
</dbReference>
<comment type="catalytic activity">
    <reaction evidence="17">
        <text>(9Z)-octadecenoyl-CoA + H2O = (9Z)-octadecenoate + CoA + H(+)</text>
        <dbReference type="Rhea" id="RHEA:40139"/>
        <dbReference type="ChEBI" id="CHEBI:15377"/>
        <dbReference type="ChEBI" id="CHEBI:15378"/>
        <dbReference type="ChEBI" id="CHEBI:30823"/>
        <dbReference type="ChEBI" id="CHEBI:57287"/>
        <dbReference type="ChEBI" id="CHEBI:57387"/>
    </reaction>
    <physiologicalReaction direction="left-to-right" evidence="17">
        <dbReference type="Rhea" id="RHEA:40140"/>
    </physiologicalReaction>
</comment>
<dbReference type="PANTHER" id="PTHR12418">
    <property type="entry name" value="ACYL-COENZYME A THIOESTERASE THEM4"/>
    <property type="match status" value="1"/>
</dbReference>
<evidence type="ECO:0000256" key="11">
    <source>
        <dbReference type="ARBA" id="ARBA00022946"/>
    </source>
</evidence>
<dbReference type="EMBL" id="OY660871">
    <property type="protein sequence ID" value="CAJ1062245.1"/>
    <property type="molecule type" value="Genomic_DNA"/>
</dbReference>
<evidence type="ECO:0000259" key="27">
    <source>
        <dbReference type="Pfam" id="PF03061"/>
    </source>
</evidence>
<dbReference type="GO" id="GO:0005758">
    <property type="term" value="C:mitochondrial intermembrane space"/>
    <property type="evidence" value="ECO:0007669"/>
    <property type="project" value="UniProtKB-SubCell"/>
</dbReference>
<comment type="subcellular location">
    <subcellularLocation>
        <location evidence="3">Cell projection</location>
        <location evidence="3">Ruffle membrane</location>
    </subcellularLocation>
    <subcellularLocation>
        <location evidence="1">Cytoplasm</location>
    </subcellularLocation>
    <subcellularLocation>
        <location evidence="4">Mitochondrion inner membrane</location>
        <topology evidence="4">Peripheral membrane protein</topology>
    </subcellularLocation>
    <subcellularLocation>
        <location evidence="2">Mitochondrion intermembrane space</location>
    </subcellularLocation>
</comment>
<dbReference type="Pfam" id="PF03061">
    <property type="entry name" value="4HBT"/>
    <property type="match status" value="1"/>
</dbReference>
<dbReference type="GO" id="GO:0006631">
    <property type="term" value="P:fatty acid metabolic process"/>
    <property type="evidence" value="ECO:0007669"/>
    <property type="project" value="UniProtKB-KW"/>
</dbReference>
<comment type="similarity">
    <text evidence="18">Belongs to the THEM4/THEM5 thioesterase family.</text>
</comment>
<comment type="catalytic activity">
    <reaction evidence="26">
        <text>tetradecanoyl-CoA + H2O = tetradecanoate + CoA + H(+)</text>
        <dbReference type="Rhea" id="RHEA:40119"/>
        <dbReference type="ChEBI" id="CHEBI:15377"/>
        <dbReference type="ChEBI" id="CHEBI:15378"/>
        <dbReference type="ChEBI" id="CHEBI:30807"/>
        <dbReference type="ChEBI" id="CHEBI:57287"/>
        <dbReference type="ChEBI" id="CHEBI:57385"/>
    </reaction>
    <physiologicalReaction direction="left-to-right" evidence="26">
        <dbReference type="Rhea" id="RHEA:40120"/>
    </physiologicalReaction>
</comment>
<evidence type="ECO:0000256" key="9">
    <source>
        <dbReference type="ARBA" id="ARBA00022801"/>
    </source>
</evidence>
<dbReference type="InterPro" id="IPR029069">
    <property type="entry name" value="HotDog_dom_sf"/>
</dbReference>
<proteinExistence type="inferred from homology"/>
<dbReference type="CDD" id="cd03443">
    <property type="entry name" value="PaaI_thioesterase"/>
    <property type="match status" value="1"/>
</dbReference>
<dbReference type="GO" id="GO:0005743">
    <property type="term" value="C:mitochondrial inner membrane"/>
    <property type="evidence" value="ECO:0007669"/>
    <property type="project" value="UniProtKB-SubCell"/>
</dbReference>
<dbReference type="AlphaFoldDB" id="A0AAV1FMI2"/>
<evidence type="ECO:0000256" key="22">
    <source>
        <dbReference type="ARBA" id="ARBA00047588"/>
    </source>
</evidence>
<dbReference type="InterPro" id="IPR006683">
    <property type="entry name" value="Thioestr_dom"/>
</dbReference>
<name>A0AAV1FMI2_XYRNO</name>
<comment type="catalytic activity">
    <reaction evidence="24">
        <text>decanoyl-CoA + H2O = decanoate + CoA + H(+)</text>
        <dbReference type="Rhea" id="RHEA:40059"/>
        <dbReference type="ChEBI" id="CHEBI:15377"/>
        <dbReference type="ChEBI" id="CHEBI:15378"/>
        <dbReference type="ChEBI" id="CHEBI:27689"/>
        <dbReference type="ChEBI" id="CHEBI:57287"/>
        <dbReference type="ChEBI" id="CHEBI:61430"/>
    </reaction>
    <physiologicalReaction direction="left-to-right" evidence="24">
        <dbReference type="Rhea" id="RHEA:40060"/>
    </physiologicalReaction>
</comment>
<evidence type="ECO:0000256" key="15">
    <source>
        <dbReference type="ARBA" id="ARBA00023273"/>
    </source>
</evidence>
<accession>A0AAV1FMI2</accession>
<dbReference type="GO" id="GO:0032587">
    <property type="term" value="C:ruffle membrane"/>
    <property type="evidence" value="ECO:0007669"/>
    <property type="project" value="UniProtKB-SubCell"/>
</dbReference>
<comment type="catalytic activity">
    <reaction evidence="22">
        <text>octanoyl-CoA + H2O = octanoate + CoA + H(+)</text>
        <dbReference type="Rhea" id="RHEA:30143"/>
        <dbReference type="ChEBI" id="CHEBI:15377"/>
        <dbReference type="ChEBI" id="CHEBI:15378"/>
        <dbReference type="ChEBI" id="CHEBI:25646"/>
        <dbReference type="ChEBI" id="CHEBI:57287"/>
        <dbReference type="ChEBI" id="CHEBI:57386"/>
    </reaction>
    <physiologicalReaction direction="left-to-right" evidence="22">
        <dbReference type="Rhea" id="RHEA:30144"/>
    </physiologicalReaction>
</comment>
<dbReference type="Gene3D" id="3.10.129.10">
    <property type="entry name" value="Hotdog Thioesterase"/>
    <property type="match status" value="1"/>
</dbReference>
<comment type="catalytic activity">
    <reaction evidence="23">
        <text>hexadecanoyl-CoA + H2O = hexadecanoate + CoA + H(+)</text>
        <dbReference type="Rhea" id="RHEA:16645"/>
        <dbReference type="ChEBI" id="CHEBI:7896"/>
        <dbReference type="ChEBI" id="CHEBI:15377"/>
        <dbReference type="ChEBI" id="CHEBI:15378"/>
        <dbReference type="ChEBI" id="CHEBI:57287"/>
        <dbReference type="ChEBI" id="CHEBI:57379"/>
        <dbReference type="EC" id="3.1.2.2"/>
    </reaction>
    <physiologicalReaction direction="left-to-right" evidence="23">
        <dbReference type="Rhea" id="RHEA:16646"/>
    </physiologicalReaction>
</comment>
<evidence type="ECO:0000256" key="14">
    <source>
        <dbReference type="ARBA" id="ARBA00023136"/>
    </source>
</evidence>
<dbReference type="GO" id="GO:0006915">
    <property type="term" value="P:apoptotic process"/>
    <property type="evidence" value="ECO:0007669"/>
    <property type="project" value="UniProtKB-KW"/>
</dbReference>
<protein>
    <recommendedName>
        <fullName evidence="20">Acyl-coenzyme A thioesterase THEM4</fullName>
        <ecNumber evidence="19">3.1.2.2</ecNumber>
    </recommendedName>
    <alternativeName>
        <fullName evidence="21">Thioesterase superfamily member 4</fullName>
    </alternativeName>
</protein>
<keyword evidence="13" id="KW-0496">Mitochondrion</keyword>
<keyword evidence="11" id="KW-0809">Transit peptide</keyword>
<evidence type="ECO:0000256" key="18">
    <source>
        <dbReference type="ARBA" id="ARBA00038456"/>
    </source>
</evidence>
<keyword evidence="7" id="KW-0053">Apoptosis</keyword>
<sequence>MTRGLGRVFSGFKRLVTLSVMWSMKHPMYSVPLRSPSVRSMAVLPLPFGKPKDLSLPNATWGPEMMQLYEHYNSLCKVEVEAEGGQKKVPWKRIPGYNRLLKYATGGVYLSKMIQSKARLFTRNIREPGAAFEYALFINSEEEKCVGIWQVGHLLEGPPGHVHGGAIATIIDTVTGCLASLSGAVMTANLNINYRSPIQLGNTVVVESIVDKREGRKKFISCKVTSPDGTKLHTEATALFLSIDINQLLLGR</sequence>
<evidence type="ECO:0000256" key="8">
    <source>
        <dbReference type="ARBA" id="ARBA00022792"/>
    </source>
</evidence>
<comment type="catalytic activity">
    <reaction evidence="16">
        <text>(5Z,8Z,11Z,14Z)-eicosatetraenoyl-CoA + H2O = (5Z,8Z,11Z,14Z)-eicosatetraenoate + CoA + H(+)</text>
        <dbReference type="Rhea" id="RHEA:40151"/>
        <dbReference type="ChEBI" id="CHEBI:15377"/>
        <dbReference type="ChEBI" id="CHEBI:15378"/>
        <dbReference type="ChEBI" id="CHEBI:32395"/>
        <dbReference type="ChEBI" id="CHEBI:57287"/>
        <dbReference type="ChEBI" id="CHEBI:57368"/>
    </reaction>
    <physiologicalReaction direction="left-to-right" evidence="16">
        <dbReference type="Rhea" id="RHEA:40152"/>
    </physiologicalReaction>
</comment>
<keyword evidence="10" id="KW-0276">Fatty acid metabolism</keyword>
<evidence type="ECO:0000256" key="19">
    <source>
        <dbReference type="ARBA" id="ARBA00038848"/>
    </source>
</evidence>
<keyword evidence="15" id="KW-0966">Cell projection</keyword>
<dbReference type="EC" id="3.1.2.2" evidence="19"/>
<keyword evidence="6" id="KW-0963">Cytoplasm</keyword>
<evidence type="ECO:0000313" key="29">
    <source>
        <dbReference type="Proteomes" id="UP001178508"/>
    </source>
</evidence>
<evidence type="ECO:0000256" key="12">
    <source>
        <dbReference type="ARBA" id="ARBA00023098"/>
    </source>
</evidence>
<dbReference type="Proteomes" id="UP001178508">
    <property type="component" value="Chromosome 8"/>
</dbReference>
<keyword evidence="9" id="KW-0378">Hydrolase</keyword>
<keyword evidence="12" id="KW-0443">Lipid metabolism</keyword>
<dbReference type="InterPro" id="IPR052365">
    <property type="entry name" value="THEM4/THEM5_acyl-CoA_thioest"/>
</dbReference>